<feature type="domain" description="Chorein N-terminal" evidence="5">
    <location>
        <begin position="1"/>
        <end position="701"/>
    </location>
</feature>
<name>A0A0H5QT29_9EUKA</name>
<dbReference type="EMBL" id="HACM01004400">
    <property type="protein sequence ID" value="CRZ04842.1"/>
    <property type="molecule type" value="Transcribed_RNA"/>
</dbReference>
<dbReference type="PROSITE" id="PS00307">
    <property type="entry name" value="LECTIN_LEGUME_BETA"/>
    <property type="match status" value="1"/>
</dbReference>
<dbReference type="InterPro" id="IPR009543">
    <property type="entry name" value="VPS13_VAB"/>
</dbReference>
<dbReference type="Pfam" id="PF12624">
    <property type="entry name" value="VPS13_N"/>
    <property type="match status" value="1"/>
</dbReference>
<dbReference type="InterPro" id="IPR019825">
    <property type="entry name" value="Lectin_legB_Mn/Ca_BS"/>
</dbReference>
<sequence length="4072" mass="450477">MLEGILERLVVDRLGEYVDLPKDSIHVGIWSGEIVLDNLSLKPSCLTRLKLPVNVSLGVLKRLQVKVPWASLGSSPVKITLEGLYVIARPAHGATFDRDAAIRLTSERKQQQLAAAEQLHALRHWEENNAEEARQQQSFSQSLLSKVIANLQVVIRDVHIRYEDDETLPDKKFSAGILVQEFSALTTNANFEECFVSTITEALNTYKLLSMRNAAVYWDSNSVLWNSLSPNSTIELMQASIRSLGNHLMGRGSSSTTSHDSMPVSVSGTESGHAFIVEPLSASMNLTVNSRYFEQNQPHYFFALQIRSLKLTLHHQQYDDIIRLLDTFSAIQKRTEVEIRFAGIRQHHPKLGISKSGGALAWWRYACRCVIHLLSTRRRSWFTSSSVTVYCNRRREYVELYKRKRNLPWHEPLDAAGKNLLLELEESLELDDILFFRSFAEADLMAEAKKSKQMMAELSAANDAEGSGGWWGSVFGSASSSSKNIAPDQIRLTDEQRRELYKTIDFNQAAQEFTLKPDHVYTTFEVKVIEAFIVIVRDSTPVTSLSFDGNAKVDLFQGTRLSLSIDSATLLDECTLDTCFPRVLCFRGDSNLAQLTLEIDPVHSDADLMLSATLRPVEIVYNPRWLMRLIRFFKPRKELSYFREAALSWSEQRQSEMIVALTNHRALDLNISIEHPILFIPYDVTNSQSSMLVADLLSLSLVSLRGLDKIADDCLFGRPPEPRSSYDAFMIDVHGISLSLCDNRVPDVEPSLVRMIKRTNCLLGLFTCIDSRSESLTKLVVNGSVPYLALELSSEQLIFLIKLADSQKQFIFSTDSQNMDFETPVIASLSDLTASVDENYPLFDSVTQFQRQLLACDFSIQNIEFSLGTASSALLKCEAGGFCSTLRYSAAELLCGIHLTELVVLDRSHSGPFDVLVTSKPEGSFTAGKDLIAISVRACPSNSPLYEGVDQHIAVDFDTLLINWNPESIATLITTWRFVESQTQRLPPSTTLNSFDITETNTIESDELVSGNVWSNESCTVLEARIRSVALSLNKELQNRQLAVIRMDNIFAKTTSKHEFLAMDGHLGSFTVFKPASSEGQARFQLLGEISSDSDLLSFTFEVFGNRHEPPQEFSTRLSLGLNSVRAVYLHQTYMELVDYTLQGILGAFLVQTMNTASDAILASGSERHADIAKFFKVEINIDRPIIIVPVDEQTSAQVEIDLGRIHIWSVSDINPLNHRLFLAASEMNVSVGENQLLRNTDIDLSVFVRNNPIPDESDILVAGSLCNFDVALSQSVYRTLMLIIDCNLMAAVPAHSTVVSSIDRDSAVLFSYDDAENLGSRIDVQFAIAKVRVHLLIGETTAWERDVISRLALLTAQEISISCMTWPPNKIECDVSFKTITLNDERESSLNSPFRTLIGDFSDHVSEFLPAKSAASNLSISWKRPEEIGQPIATTITVQNPCGYAIPSLIYGLVEFFQNPFPDTAITNANVALPILGSEPGDKNEPNVAEDHPMQVICIKIDQNRMVFLENLENANTRALATSCNAYITASFYAQKLTVSVDVSALQLFSCIGGQPIVAQNVGSSIVTPFDVRFRMSRSAAVDMQVSSAIDVNVTPVKIHLSVPNASIIHSVVFCFISQYAPLSSTVDGLDVNGALSVQSDVGLSEAICYSLNLDDLIVLVSDESNVTPNYVVDARASNVGIRGDYQSILGAVTNKLTSRIAIVVNHLNKHLPGEKWREVVKPWLLDVDLASCENSHHLILSSAHPLDSAIYRSFVQNVSEIKNAWTRFFEQLPEMFKGTPDQARVSSSDLQLDFQIPVIGVHFFQLSQPIIRLTACKIHFQSRILPDSILHKASLGSIVVEDLLQQCGDNFSKLMQSFGHSEEVSDEDLVSVSYSNLAGAEATISVSFAGLLVQWNPDTIATLAQVVVGDFAALSIADHDVMLEPVKESESLSASTRNVTIVASMKCLHVTFNKERKRISLFQVRVDGICAKVSILNFGASLETFIRINDIRCHVPRRNKDPLPIIQVLHGDSNMSTVSDVLMVTFKADSSGSFITAKVFPLEFVYYQQTVLEIIDYLTMGVLWAVLQNMASKTADVTNEMIDNVRPPGDVPQIDINISSPTIIIPVFLGCEDYLEADLGNISLYTVMPSPAGQMQFQVALSNMKLIAHFSTSSFQVGGFDLAISISCPQPFEDNSCVTIISNAHDSEVQMTNNIFTLLVGIMSHNLNSTVTVFDIGENVILNHHSLPSPVQQTVAYNIDTDGPLRPLVFEFHMGCLVIYCSGTDSRPVSSPLAGAVLAALSVDGVSFVYSRSVQRATIHASLMALRISDSRSGASNSAFRNLVSTSNDSDNPQNPDVVFDQEGTTTRLSVFHPSVFLLPHLVVDLVAVFTSDNSRYVVSQMSPAQGIDSQPASPSSRYRFELNVSDSRIVFLENNASAESRLIVTKSSFSFSVDDDIMTVNTNDISTLVDIEAPPVGSGIREIKVLVSGLESFVGRKHHLDTESKYRLPLLLPMTMSVNLRDIFSGNQMKSRELRMQLEPLSSIIAYEDFQIASNIYASVMNAVSHTPTPSNLPLDFQNADFASDDNSLLLPIEPNVAQESISKRSSISYSALISFDDVKITGINDCQGRFMPLLILSLSPFRLLGHGSQSHVRVNAPFTFSVQAFNPKITAWEPLLESCLVELNVEHAFVGAQNNILMRRSSQSQDQPIVSCVSVEIMGAPASDAGTSVEENINVNISSVFLETLRGTINFWSQHEQQRGAGTAAEESTFSPYFVRNETGDPVIFWVDADSTVRDSVPDGVEVAVKIAPADLLLSSTQNATSFSLNVQVYGPWQPVFQVKFDRVGIQRYLLSPTRRSVVKGSLSLYPDVFLVAECRLRNGLKTLTLRSSIVVSNHLNVPVEMFSCADDVLSSTDAETIGHPNRFGAISAGESRCVPLRLLHLNHIFLRPNLEDVSWSSRPFSLRPSSTSGPELFFQLRCARASAITASAFWIHVGTSSENGKHQLRGLLISLVHPFAFRNMLCREVAYIVKYRDGTVIAGGSVSTGETVFFSDFEDVRDPFISLTVDRFQTLPWLRICPGNDVNSPPLHLMDSEDAASFRSQCITENHVILNDIKDIPMRLKIQFLSGPAAFFRSGDRARTVLTASASYFFVDRTDLQLELGWISNDQGPYPIPAQLDNSRDSQRSSRHASISSCSSDSIAPIPRKVSMFGLIPNRHCDLVVRVGDCPWSSSFNISSAAEDGMFSLVYQPPSSTFTCEVDIGVQFDLSPGRFQGTKLVQFVPRSVLVNNLDTDLYISQTEIANSLIHLRSHSTCPVYWLRSNPKRFLRASFDQVFWSGFFRISEVSQVCIKVPVASVSGSSAPASEVESKSVLLDLHIQSARSSIHSFFSVRLSPDPPYKIHNLTGFPIVFRQQLEEPFPVGPLISVENDCSTSFAWECLVAPHPLQIEVRCKSWSGNVALDDLSLKVDVGPPDRRIRLRMVSRGQTKVLVLQSLSDTRKQHVASGQSSGLRSRFIDLELTVIVRRICFSFIDDQPIEFGLLTLGGIEVCVQNRDNTSDIAMQVISAQFDNMMWDTGCGALYRFPVVLSPSGMRPRETSGRQSLQSSHLLVRTCILLDHFGIRFFKYFGVLIQETRVEIDEQIYRKLTDFVLGIVDSPTWDNNANSQKQNDNLRAVLLRQDQVDASLAVSDLQRNAGSLMFFETLELAPIHVLFSFAKQSSGVESNAVSRSIGVAFKNVDSAPIHLEGKLMKNVFVTFDVLTSHLAAHYHSSVMDRIYMILGSVSVLGNPLGLLNNLGSGLSDFFNDPVDGLVEGNILGFGQGLKKGSKSLFNQSIYGVGNSLAGISGNLGSGVAALGTNREYRERRAMARARESPDDVLEGLVYGTRNLASGLADGIAGIVLDPLKGAANNGVSGFFKGVAFGAVGLFAKPLTGALDAVSSVSQGVKNTSNVSSKRTNQVRLPRMLYGYDRAIRDYNAKHAVVYNMMRTMKEGRFANYAYLDHFTIDQRQYLLLDRCILVVDTNNHCRQIEDISWQDLNIDFQDCTIILKSRLQTYTLPKLPNPETTEKVFRILTNAQSQAMRHRGC</sequence>
<keyword evidence="3" id="KW-0445">Lipid transport</keyword>
<dbReference type="GO" id="GO:0006869">
    <property type="term" value="P:lipid transport"/>
    <property type="evidence" value="ECO:0007669"/>
    <property type="project" value="UniProtKB-KW"/>
</dbReference>
<keyword evidence="2" id="KW-0813">Transport</keyword>
<comment type="similarity">
    <text evidence="1">Belongs to the VPS13 family.</text>
</comment>
<evidence type="ECO:0008006" key="9">
    <source>
        <dbReference type="Google" id="ProtNLM"/>
    </source>
</evidence>
<feature type="region of interest" description="Disordered" evidence="4">
    <location>
        <begin position="3158"/>
        <end position="3180"/>
    </location>
</feature>
<evidence type="ECO:0000256" key="3">
    <source>
        <dbReference type="ARBA" id="ARBA00023055"/>
    </source>
</evidence>
<dbReference type="Pfam" id="PF25036">
    <property type="entry name" value="VPS13_VAB"/>
    <property type="match status" value="1"/>
</dbReference>
<feature type="domain" description="Intermembrane lipid transfer protein VPS13-like C-terminal" evidence="7">
    <location>
        <begin position="3945"/>
        <end position="4023"/>
    </location>
</feature>
<accession>A0A0H5QT29</accession>
<dbReference type="PANTHER" id="PTHR16166:SF93">
    <property type="entry name" value="INTERMEMBRANE LIPID TRANSFER PROTEIN VPS13"/>
    <property type="match status" value="1"/>
</dbReference>
<evidence type="ECO:0000259" key="7">
    <source>
        <dbReference type="Pfam" id="PF25037"/>
    </source>
</evidence>
<evidence type="ECO:0000313" key="8">
    <source>
        <dbReference type="EMBL" id="CRZ04842.1"/>
    </source>
</evidence>
<protein>
    <recommendedName>
        <fullName evidence="9">Vacuolar protein sorting-associated protein</fullName>
    </recommendedName>
</protein>
<dbReference type="PANTHER" id="PTHR16166">
    <property type="entry name" value="VACUOLAR PROTEIN SORTING-ASSOCIATED PROTEIN VPS13"/>
    <property type="match status" value="1"/>
</dbReference>
<feature type="domain" description="Vacuolar protein sorting-associated protein 13 VPS13 adaptor binding" evidence="6">
    <location>
        <begin position="2801"/>
        <end position="3403"/>
    </location>
</feature>
<organism evidence="8">
    <name type="scientific">Spongospora subterranea</name>
    <dbReference type="NCBI Taxonomy" id="70186"/>
    <lineage>
        <taxon>Eukaryota</taxon>
        <taxon>Sar</taxon>
        <taxon>Rhizaria</taxon>
        <taxon>Endomyxa</taxon>
        <taxon>Phytomyxea</taxon>
        <taxon>Plasmodiophorida</taxon>
        <taxon>Plasmodiophoridae</taxon>
        <taxon>Spongospora</taxon>
    </lineage>
</organism>
<evidence type="ECO:0000256" key="2">
    <source>
        <dbReference type="ARBA" id="ARBA00022448"/>
    </source>
</evidence>
<proteinExistence type="inferred from homology"/>
<evidence type="ECO:0000256" key="1">
    <source>
        <dbReference type="ARBA" id="ARBA00006545"/>
    </source>
</evidence>
<evidence type="ECO:0000256" key="4">
    <source>
        <dbReference type="SAM" id="MobiDB-lite"/>
    </source>
</evidence>
<reference evidence="8" key="1">
    <citation type="submission" date="2015-04" db="EMBL/GenBank/DDBJ databases">
        <title>The genome sequence of the plant pathogenic Rhizarian Plasmodiophora brassicae reveals insights in its biotrophic life cycle and the origin of chitin synthesis.</title>
        <authorList>
            <person name="Schwelm A."/>
            <person name="Fogelqvist J."/>
            <person name="Knaust A."/>
            <person name="Julke S."/>
            <person name="Lilja T."/>
            <person name="Dhandapani V."/>
            <person name="Bonilla-Rosso G."/>
            <person name="Karlsson M."/>
            <person name="Shevchenko A."/>
            <person name="Choi S.R."/>
            <person name="Kim H.G."/>
            <person name="Park J.Y."/>
            <person name="Lim Y.P."/>
            <person name="Ludwig-Muller J."/>
            <person name="Dixelius C."/>
        </authorList>
    </citation>
    <scope>NUCLEOTIDE SEQUENCE</scope>
    <source>
        <tissue evidence="8">Potato root galls</tissue>
    </source>
</reference>
<evidence type="ECO:0000259" key="5">
    <source>
        <dbReference type="Pfam" id="PF12624"/>
    </source>
</evidence>
<evidence type="ECO:0000259" key="6">
    <source>
        <dbReference type="Pfam" id="PF25036"/>
    </source>
</evidence>
<dbReference type="InterPro" id="IPR026854">
    <property type="entry name" value="VPS13_N"/>
</dbReference>
<dbReference type="GO" id="GO:0045053">
    <property type="term" value="P:protein retention in Golgi apparatus"/>
    <property type="evidence" value="ECO:0007669"/>
    <property type="project" value="TreeGrafter"/>
</dbReference>
<dbReference type="GO" id="GO:0006623">
    <property type="term" value="P:protein targeting to vacuole"/>
    <property type="evidence" value="ECO:0007669"/>
    <property type="project" value="TreeGrafter"/>
</dbReference>
<dbReference type="InterPro" id="IPR056748">
    <property type="entry name" value="VPS13-like_C"/>
</dbReference>
<dbReference type="InterPro" id="IPR026847">
    <property type="entry name" value="VPS13"/>
</dbReference>
<dbReference type="Pfam" id="PF25037">
    <property type="entry name" value="VPS13_C"/>
    <property type="match status" value="1"/>
</dbReference>